<dbReference type="InterPro" id="IPR000794">
    <property type="entry name" value="Beta-ketoacyl_synthase"/>
</dbReference>
<feature type="domain" description="Ketosynthase family 3 (KS3)" evidence="4">
    <location>
        <begin position="3"/>
        <end position="390"/>
    </location>
</feature>
<keyword evidence="2 3" id="KW-0808">Transferase</keyword>
<organism evidence="5 6">
    <name type="scientific">Streptomyces solincola</name>
    <dbReference type="NCBI Taxonomy" id="2100817"/>
    <lineage>
        <taxon>Bacteria</taxon>
        <taxon>Bacillati</taxon>
        <taxon>Actinomycetota</taxon>
        <taxon>Actinomycetes</taxon>
        <taxon>Kitasatosporales</taxon>
        <taxon>Streptomycetaceae</taxon>
        <taxon>Streptomyces</taxon>
    </lineage>
</organism>
<evidence type="ECO:0000259" key="4">
    <source>
        <dbReference type="PROSITE" id="PS52004"/>
    </source>
</evidence>
<dbReference type="Proteomes" id="UP000239322">
    <property type="component" value="Unassembled WGS sequence"/>
</dbReference>
<dbReference type="PANTHER" id="PTHR11712">
    <property type="entry name" value="POLYKETIDE SYNTHASE-RELATED"/>
    <property type="match status" value="1"/>
</dbReference>
<dbReference type="SUPFAM" id="SSF53901">
    <property type="entry name" value="Thiolase-like"/>
    <property type="match status" value="3"/>
</dbReference>
<dbReference type="InterPro" id="IPR020841">
    <property type="entry name" value="PKS_Beta-ketoAc_synthase_dom"/>
</dbReference>
<evidence type="ECO:0000313" key="5">
    <source>
        <dbReference type="EMBL" id="PRH78092.1"/>
    </source>
</evidence>
<reference evidence="5 6" key="1">
    <citation type="submission" date="2018-03" db="EMBL/GenBank/DDBJ databases">
        <title>Novel Streptomyces sp. from soil.</title>
        <authorList>
            <person name="Tan G.Y.A."/>
            <person name="Lee Z.Y."/>
        </authorList>
    </citation>
    <scope>NUCLEOTIDE SEQUENCE [LARGE SCALE GENOMIC DNA]</scope>
    <source>
        <strain evidence="5 6">ST5x</strain>
    </source>
</reference>
<dbReference type="OrthoDB" id="9808669at2"/>
<evidence type="ECO:0000313" key="6">
    <source>
        <dbReference type="Proteomes" id="UP000239322"/>
    </source>
</evidence>
<dbReference type="PANTHER" id="PTHR11712:SF320">
    <property type="entry name" value="BETA-KETOACYL SYNTHASE"/>
    <property type="match status" value="1"/>
</dbReference>
<dbReference type="Pfam" id="PF00109">
    <property type="entry name" value="ketoacyl-synt"/>
    <property type="match status" value="2"/>
</dbReference>
<dbReference type="GO" id="GO:0005829">
    <property type="term" value="C:cytosol"/>
    <property type="evidence" value="ECO:0007669"/>
    <property type="project" value="TreeGrafter"/>
</dbReference>
<dbReference type="SMART" id="SM00825">
    <property type="entry name" value="PKS_KS"/>
    <property type="match status" value="1"/>
</dbReference>
<name>A0A2S9PUJ3_9ACTN</name>
<dbReference type="InterPro" id="IPR014030">
    <property type="entry name" value="Ketoacyl_synth_N"/>
</dbReference>
<keyword evidence="6" id="KW-1185">Reference proteome</keyword>
<dbReference type="InterPro" id="IPR016039">
    <property type="entry name" value="Thiolase-like"/>
</dbReference>
<dbReference type="Pfam" id="PF02801">
    <property type="entry name" value="Ketoacyl-synt_C"/>
    <property type="match status" value="2"/>
</dbReference>
<comment type="caution">
    <text evidence="5">The sequence shown here is derived from an EMBL/GenBank/DDBJ whole genome shotgun (WGS) entry which is preliminary data.</text>
</comment>
<evidence type="ECO:0000256" key="1">
    <source>
        <dbReference type="ARBA" id="ARBA00008467"/>
    </source>
</evidence>
<dbReference type="EMBL" id="PVLV01000245">
    <property type="protein sequence ID" value="PRH78092.1"/>
    <property type="molecule type" value="Genomic_DNA"/>
</dbReference>
<evidence type="ECO:0000256" key="3">
    <source>
        <dbReference type="RuleBase" id="RU003694"/>
    </source>
</evidence>
<protein>
    <submittedName>
        <fullName evidence="5">3-oxoacyl-ACP synthase</fullName>
    </submittedName>
</protein>
<dbReference type="GO" id="GO:0004315">
    <property type="term" value="F:3-oxoacyl-[acyl-carrier-protein] synthase activity"/>
    <property type="evidence" value="ECO:0007669"/>
    <property type="project" value="TreeGrafter"/>
</dbReference>
<dbReference type="GO" id="GO:0006633">
    <property type="term" value="P:fatty acid biosynthetic process"/>
    <property type="evidence" value="ECO:0007669"/>
    <property type="project" value="TreeGrafter"/>
</dbReference>
<dbReference type="AlphaFoldDB" id="A0A2S9PUJ3"/>
<proteinExistence type="inferred from homology"/>
<dbReference type="CDD" id="cd00834">
    <property type="entry name" value="KAS_I_II"/>
    <property type="match status" value="1"/>
</dbReference>
<evidence type="ECO:0000256" key="2">
    <source>
        <dbReference type="ARBA" id="ARBA00022679"/>
    </source>
</evidence>
<comment type="similarity">
    <text evidence="1 3">Belongs to the thiolase-like superfamily. Beta-ketoacyl-ACP synthases family.</text>
</comment>
<dbReference type="Gene3D" id="3.40.47.10">
    <property type="match status" value="3"/>
</dbReference>
<accession>A0A2S9PUJ3</accession>
<dbReference type="PROSITE" id="PS52004">
    <property type="entry name" value="KS3_2"/>
    <property type="match status" value="1"/>
</dbReference>
<sequence length="771" mass="77897">MGAPRIAVTGLGLITGAGDDIEKGWDAIIAGIGGIRANDLFDTSELQTDRAGLVTAAQPPGVDRCYWLADTAVREALSRSGLDLDTADRDRGAVVVGSSLGAMPTLEGLHADLVHRGVLDASGAADCQLPCVADHIAAAFDLRGPRVVLSNACAASAVALGYAAELLWHGDVDFVVCGGVDPLATLSAYGFSALGALDPQPCSPLSASTGLTLGEGAGFLVLETAGHAERRGARPLAELGGYGLSGDGHHQTAPDPSGRGALAAMAEALRTAGFEPGDVDYLNLHGTGTPANDAAEPRALRLLFGDDVPPASSTKSLTGHTLGAAGAVEAVASVLAVDRGQLPPTVNTRGVAQPHGLDIVPGRGRPASPEVVLSNSFAFGGNNASVVLGRPGRRRVSPRRADPVHEVVVTGVAGLAGAAGDTAELAEALAGGQACFTGTEHVPGRGEVPFGRADAERAARGVNPSRARRMDPLSLLAAAAVADLHARHGKPKRAEAEATGIVFATGYGPISSVMEFHEGVLRQGIHGANPTLFANTVVNAAPGHVAMLHRFRGYTATLAGGTSSLQALQLASRVIARGAAERILVLAADEFPAKAVATQASLPGYAAGPHVVPGGGTGLVLTEGAVAVLLERADTARSRGAQVLARVRGHGAAGEAAGLGRLSRDGHAWSRALRAALDEAELAPGEVDTVVSAACGHRVVDLAQARALRLAGLDGRPTLTPKAQLGETYGSAGALGLVAALNQPVPPGRLLLSGYAWGGSYAAAVLDTSPR</sequence>
<dbReference type="InterPro" id="IPR014031">
    <property type="entry name" value="Ketoacyl_synth_C"/>
</dbReference>
<gene>
    <name evidence="5" type="ORF">C6N75_16795</name>
</gene>
<dbReference type="RefSeq" id="WP_105869722.1">
    <property type="nucleotide sequence ID" value="NZ_PVLV01000245.1"/>
</dbReference>